<feature type="region of interest" description="Disordered" evidence="1">
    <location>
        <begin position="154"/>
        <end position="183"/>
    </location>
</feature>
<dbReference type="GO" id="GO:0034475">
    <property type="term" value="P:U4 snRNA 3'-end processing"/>
    <property type="evidence" value="ECO:0007669"/>
    <property type="project" value="TreeGrafter"/>
</dbReference>
<evidence type="ECO:0000256" key="1">
    <source>
        <dbReference type="SAM" id="MobiDB-lite"/>
    </source>
</evidence>
<reference evidence="3" key="2">
    <citation type="journal article" date="2014" name="ISME J.">
        <title>Microbial stratification in low pH oxic and suboxic macroscopic growths along an acid mine drainage.</title>
        <authorList>
            <person name="Mendez-Garcia C."/>
            <person name="Mesa V."/>
            <person name="Sprenger R.R."/>
            <person name="Richter M."/>
            <person name="Diez M.S."/>
            <person name="Solano J."/>
            <person name="Bargiela R."/>
            <person name="Golyshina O.V."/>
            <person name="Manteca A."/>
            <person name="Ramos J.L."/>
            <person name="Gallego J.R."/>
            <person name="Llorente I."/>
            <person name="Martins Dos Santos V.A."/>
            <person name="Jensen O.N."/>
            <person name="Pelaez A.I."/>
            <person name="Sanchez J."/>
            <person name="Ferrer M."/>
        </authorList>
    </citation>
    <scope>NUCLEOTIDE SEQUENCE</scope>
</reference>
<dbReference type="EMBL" id="AUZX01003168">
    <property type="protein sequence ID" value="EQD74646.1"/>
    <property type="molecule type" value="Genomic_DNA"/>
</dbReference>
<dbReference type="Gene3D" id="2.40.50.140">
    <property type="entry name" value="Nucleic acid-binding proteins"/>
    <property type="match status" value="1"/>
</dbReference>
<gene>
    <name evidence="3" type="ORF">B1A_04370</name>
</gene>
<dbReference type="AlphaFoldDB" id="T1BPA4"/>
<feature type="compositionally biased region" description="Basic and acidic residues" evidence="1">
    <location>
        <begin position="170"/>
        <end position="183"/>
    </location>
</feature>
<evidence type="ECO:0000259" key="2">
    <source>
        <dbReference type="Pfam" id="PF21266"/>
    </source>
</evidence>
<dbReference type="SUPFAM" id="SSF50249">
    <property type="entry name" value="Nucleic acid-binding proteins"/>
    <property type="match status" value="1"/>
</dbReference>
<dbReference type="PANTHER" id="PTHR21321:SF4">
    <property type="entry name" value="EXOSOME COMPLEX COMPONENT RRP4"/>
    <property type="match status" value="1"/>
</dbReference>
<reference evidence="3" key="1">
    <citation type="submission" date="2013-08" db="EMBL/GenBank/DDBJ databases">
        <authorList>
            <person name="Mendez C."/>
            <person name="Richter M."/>
            <person name="Ferrer M."/>
            <person name="Sanchez J."/>
        </authorList>
    </citation>
    <scope>NUCLEOTIDE SEQUENCE</scope>
</reference>
<sequence>MAETKQIVFPGEVIESGDIKPRNGVYKNRGGRYCSQYFGTIQKGDDYIDVVPFTGHYFPRRGDKVIGKIIEIGPSMWTVDINSPYMNLMHMNDTPWKMSSGDIKKYLGIGDYIYAKVMTLNEIRESWLTIKDVGLRKLEGGHIISVPAPKVPRIIGKGGSNGKSHKRAYWNKDRDRSEWSHMD</sequence>
<comment type="caution">
    <text evidence="3">The sequence shown here is derived from an EMBL/GenBank/DDBJ whole genome shotgun (WGS) entry which is preliminary data.</text>
</comment>
<dbReference type="Gene3D" id="2.40.50.100">
    <property type="match status" value="1"/>
</dbReference>
<name>T1BPA4_9ZZZZ</name>
<dbReference type="GO" id="GO:0000178">
    <property type="term" value="C:exosome (RNase complex)"/>
    <property type="evidence" value="ECO:0007669"/>
    <property type="project" value="InterPro"/>
</dbReference>
<dbReference type="GO" id="GO:0000467">
    <property type="term" value="P:exonucleolytic trimming to generate mature 3'-end of 5.8S rRNA from tricistronic rRNA transcript (SSU-rRNA, 5.8S rRNA, LSU-rRNA)"/>
    <property type="evidence" value="ECO:0007669"/>
    <property type="project" value="TreeGrafter"/>
</dbReference>
<dbReference type="Pfam" id="PF21266">
    <property type="entry name" value="S1_RRP4"/>
    <property type="match status" value="1"/>
</dbReference>
<feature type="domain" description="RRP4 S1" evidence="2">
    <location>
        <begin position="57"/>
        <end position="93"/>
    </location>
</feature>
<dbReference type="PANTHER" id="PTHR21321">
    <property type="entry name" value="PNAS-3 RELATED"/>
    <property type="match status" value="1"/>
</dbReference>
<dbReference type="GO" id="GO:0003723">
    <property type="term" value="F:RNA binding"/>
    <property type="evidence" value="ECO:0007669"/>
    <property type="project" value="InterPro"/>
</dbReference>
<dbReference type="SUPFAM" id="SSF110324">
    <property type="entry name" value="Ribosomal L27 protein-like"/>
    <property type="match status" value="1"/>
</dbReference>
<organism evidence="3">
    <name type="scientific">mine drainage metagenome</name>
    <dbReference type="NCBI Taxonomy" id="410659"/>
    <lineage>
        <taxon>unclassified sequences</taxon>
        <taxon>metagenomes</taxon>
        <taxon>ecological metagenomes</taxon>
    </lineage>
</organism>
<dbReference type="InterPro" id="IPR026699">
    <property type="entry name" value="Exosome_RNA_bind1/RRP40/RRP4"/>
</dbReference>
<dbReference type="CDD" id="cd05789">
    <property type="entry name" value="S1_Rrp4"/>
    <property type="match status" value="1"/>
</dbReference>
<dbReference type="GO" id="GO:0071034">
    <property type="term" value="P:CUT catabolic process"/>
    <property type="evidence" value="ECO:0007669"/>
    <property type="project" value="TreeGrafter"/>
</dbReference>
<protein>
    <submittedName>
        <fullName evidence="3">Exosome complex RNA-binding protein Rrp4</fullName>
    </submittedName>
</protein>
<dbReference type="GO" id="GO:0071051">
    <property type="term" value="P:poly(A)-dependent snoRNA 3'-end processing"/>
    <property type="evidence" value="ECO:0007669"/>
    <property type="project" value="TreeGrafter"/>
</dbReference>
<accession>T1BPA4</accession>
<proteinExistence type="predicted"/>
<evidence type="ECO:0000313" key="3">
    <source>
        <dbReference type="EMBL" id="EQD74646.1"/>
    </source>
</evidence>
<dbReference type="InterPro" id="IPR012340">
    <property type="entry name" value="NA-bd_OB-fold"/>
</dbReference>
<dbReference type="InterPro" id="IPR048565">
    <property type="entry name" value="S1_RRP4"/>
</dbReference>